<accession>A0A1D2AIN4</accession>
<feature type="domain" description="Phospholipase A2-like central" evidence="8">
    <location>
        <begin position="114"/>
        <end position="200"/>
    </location>
</feature>
<evidence type="ECO:0000256" key="6">
    <source>
        <dbReference type="ARBA" id="ARBA00023098"/>
    </source>
</evidence>
<feature type="compositionally biased region" description="Polar residues" evidence="7">
    <location>
        <begin position="245"/>
        <end position="258"/>
    </location>
</feature>
<keyword evidence="6" id="KW-0443">Lipid metabolism</keyword>
<reference evidence="9" key="1">
    <citation type="submission" date="2016-07" db="EMBL/GenBank/DDBJ databases">
        <title>Salivary Glands transcriptome analysis on engorged females of Ornithodoros brasiliensis (Acari:Argasidae).</title>
        <authorList>
            <person name="Simons S.M."/>
            <person name="Carvalho E."/>
            <person name="Junqueira-de-Azevedo I."/>
            <person name="Ho P.L."/>
            <person name="Giovanni D."/>
            <person name="Mendonca R."/>
            <person name="Onofrio V."/>
            <person name="Landulfo G."/>
            <person name="Ramirez D."/>
            <person name="Barros-Battesti D."/>
        </authorList>
    </citation>
    <scope>NUCLEOTIDE SEQUENCE</scope>
    <source>
        <strain evidence="9">Female</strain>
        <tissue evidence="9">Salivary gland</tissue>
    </source>
</reference>
<evidence type="ECO:0000256" key="4">
    <source>
        <dbReference type="ARBA" id="ARBA00022837"/>
    </source>
</evidence>
<protein>
    <submittedName>
        <fullName evidence="9">Phospholipase a2</fullName>
    </submittedName>
</protein>
<keyword evidence="4" id="KW-0106">Calcium</keyword>
<evidence type="ECO:0000313" key="9">
    <source>
        <dbReference type="EMBL" id="JAT79047.1"/>
    </source>
</evidence>
<evidence type="ECO:0000259" key="8">
    <source>
        <dbReference type="Pfam" id="PF05826"/>
    </source>
</evidence>
<evidence type="ECO:0000256" key="5">
    <source>
        <dbReference type="ARBA" id="ARBA00022963"/>
    </source>
</evidence>
<dbReference type="InterPro" id="IPR036444">
    <property type="entry name" value="PLipase_A2_dom_sf"/>
</dbReference>
<dbReference type="EMBL" id="GETE01000570">
    <property type="protein sequence ID" value="JAT79047.1"/>
    <property type="molecule type" value="Transcribed_RNA"/>
</dbReference>
<evidence type="ECO:0000256" key="3">
    <source>
        <dbReference type="ARBA" id="ARBA00022801"/>
    </source>
</evidence>
<name>A0A1D2AIN4_ORNBR</name>
<dbReference type="GO" id="GO:0006644">
    <property type="term" value="P:phospholipid metabolic process"/>
    <property type="evidence" value="ECO:0007669"/>
    <property type="project" value="InterPro"/>
</dbReference>
<proteinExistence type="predicted"/>
<feature type="region of interest" description="Disordered" evidence="7">
    <location>
        <begin position="235"/>
        <end position="258"/>
    </location>
</feature>
<dbReference type="Gene3D" id="1.20.90.10">
    <property type="entry name" value="Phospholipase A2 domain"/>
    <property type="match status" value="1"/>
</dbReference>
<dbReference type="PANTHER" id="PTHR12253">
    <property type="entry name" value="RH14732P"/>
    <property type="match status" value="1"/>
</dbReference>
<sequence>LVAAVLAYSSGKGLDRLTTEQRKKYESYNDTVKRLIEKYLDCQDLKDIVDGGFVPLLNRFGYAVTLAASTKLTTTYQGQAALNYTEKCIDDPEMGPAPRNVLLVKWNINGTYLYPGTKWCGAGSETTVSGDYGPSNETDKCCEAHDNATDFMLSRGYHNKSGMLNPKYYTVTNCADDVKLFDCLLKANTSDSLEFGQAFLTPWMFPVLDIHTNEMRLLVGWSVVQRTNEVFGLEPTERRGKSKRTGSSLNHQISIIPL</sequence>
<dbReference type="GO" id="GO:0050482">
    <property type="term" value="P:arachidonate secretion"/>
    <property type="evidence" value="ECO:0007669"/>
    <property type="project" value="InterPro"/>
</dbReference>
<organism evidence="9">
    <name type="scientific">Ornithodoros brasiliensis</name>
    <name type="common">Mouro tick</name>
    <dbReference type="NCBI Taxonomy" id="888526"/>
    <lineage>
        <taxon>Eukaryota</taxon>
        <taxon>Metazoa</taxon>
        <taxon>Ecdysozoa</taxon>
        <taxon>Arthropoda</taxon>
        <taxon>Chelicerata</taxon>
        <taxon>Arachnida</taxon>
        <taxon>Acari</taxon>
        <taxon>Parasitiformes</taxon>
        <taxon>Ixodida</taxon>
        <taxon>Ixodoidea</taxon>
        <taxon>Argasidae</taxon>
        <taxon>Ornithodorinae</taxon>
        <taxon>Ornithodoros</taxon>
    </lineage>
</organism>
<dbReference type="Pfam" id="PF05826">
    <property type="entry name" value="Phospholip_A2_2"/>
    <property type="match status" value="1"/>
</dbReference>
<evidence type="ECO:0000256" key="2">
    <source>
        <dbReference type="ARBA" id="ARBA00001913"/>
    </source>
</evidence>
<comment type="catalytic activity">
    <reaction evidence="1">
        <text>a 1,2-diacyl-sn-glycero-3-phosphocholine + H2O = a 1-acyl-sn-glycero-3-phosphocholine + a fatty acid + H(+)</text>
        <dbReference type="Rhea" id="RHEA:15801"/>
        <dbReference type="ChEBI" id="CHEBI:15377"/>
        <dbReference type="ChEBI" id="CHEBI:15378"/>
        <dbReference type="ChEBI" id="CHEBI:28868"/>
        <dbReference type="ChEBI" id="CHEBI:57643"/>
        <dbReference type="ChEBI" id="CHEBI:58168"/>
        <dbReference type="EC" id="3.1.1.4"/>
    </reaction>
</comment>
<dbReference type="GO" id="GO:0004623">
    <property type="term" value="F:phospholipase A2 activity"/>
    <property type="evidence" value="ECO:0007669"/>
    <property type="project" value="UniProtKB-EC"/>
</dbReference>
<feature type="non-terminal residue" evidence="9">
    <location>
        <position position="1"/>
    </location>
</feature>
<dbReference type="GO" id="GO:0016042">
    <property type="term" value="P:lipid catabolic process"/>
    <property type="evidence" value="ECO:0007669"/>
    <property type="project" value="UniProtKB-KW"/>
</dbReference>
<keyword evidence="3" id="KW-0378">Hydrolase</keyword>
<keyword evidence="5" id="KW-0442">Lipid degradation</keyword>
<evidence type="ECO:0000256" key="1">
    <source>
        <dbReference type="ARBA" id="ARBA00001604"/>
    </source>
</evidence>
<dbReference type="InterPro" id="IPR016090">
    <property type="entry name" value="PLA2-like_dom"/>
</dbReference>
<evidence type="ECO:0000256" key="7">
    <source>
        <dbReference type="SAM" id="MobiDB-lite"/>
    </source>
</evidence>
<dbReference type="AlphaFoldDB" id="A0A1D2AIN4"/>
<comment type="cofactor">
    <cofactor evidence="2">
        <name>Ca(2+)</name>
        <dbReference type="ChEBI" id="CHEBI:29108"/>
    </cofactor>
</comment>
<dbReference type="SUPFAM" id="SSF48619">
    <property type="entry name" value="Phospholipase A2, PLA2"/>
    <property type="match status" value="1"/>
</dbReference>